<sequence length="41" mass="4809">MFGFNSGKIVWFLILNHLLIKFKNIKNPKHQIIINCLITTP</sequence>
<dbReference type="HOGENOM" id="CLU_3264256_0_0_6"/>
<proteinExistence type="predicted"/>
<organism evidence="1 2">
    <name type="scientific">Acinetobacter haemolyticus ATCC 19194</name>
    <dbReference type="NCBI Taxonomy" id="707232"/>
    <lineage>
        <taxon>Bacteria</taxon>
        <taxon>Pseudomonadati</taxon>
        <taxon>Pseudomonadota</taxon>
        <taxon>Gammaproteobacteria</taxon>
        <taxon>Moraxellales</taxon>
        <taxon>Moraxellaceae</taxon>
        <taxon>Acinetobacter</taxon>
    </lineage>
</organism>
<protein>
    <submittedName>
        <fullName evidence="1">Uncharacterized protein</fullName>
    </submittedName>
</protein>
<dbReference type="AlphaFoldDB" id="D4XRE8"/>
<accession>D4XRE8</accession>
<dbReference type="Proteomes" id="UP000003085">
    <property type="component" value="Unassembled WGS sequence"/>
</dbReference>
<reference evidence="2" key="1">
    <citation type="submission" date="2010-03" db="EMBL/GenBank/DDBJ databases">
        <title>Complete sequence of Mobiluncus curtisii ATCC 43063.</title>
        <authorList>
            <person name="Muzny D."/>
            <person name="Qin X."/>
            <person name="Deng J."/>
            <person name="Jiang H."/>
            <person name="Liu Y."/>
            <person name="Qu J."/>
            <person name="Song X.-Z."/>
            <person name="Zhang L."/>
            <person name="Thornton R."/>
            <person name="Coyle M."/>
            <person name="Francisco L."/>
            <person name="Jackson L."/>
            <person name="Javaid M."/>
            <person name="Korchina V."/>
            <person name="Kovar C."/>
            <person name="Mata R."/>
            <person name="Mathew T."/>
            <person name="Ngo R."/>
            <person name="Nguyen L."/>
            <person name="Nguyen N."/>
            <person name="Okwuonu G."/>
            <person name="Ongeri F."/>
            <person name="Pham C."/>
            <person name="Simmons D."/>
            <person name="Wilczek-Boney K."/>
            <person name="Hale W."/>
            <person name="Jakkamsetti A."/>
            <person name="Pham P."/>
            <person name="Ruth R."/>
            <person name="San Lucas F."/>
            <person name="Warren J."/>
            <person name="Zhang J."/>
            <person name="Zhao Z."/>
            <person name="Zhou C."/>
            <person name="Zhu D."/>
            <person name="Lee S."/>
            <person name="Bess C."/>
            <person name="Blankenburg K."/>
            <person name="Forbes L."/>
            <person name="Fu Q."/>
            <person name="Gubbala S."/>
            <person name="Hirani K."/>
            <person name="Jayaseelan J.C."/>
            <person name="Lara F."/>
            <person name="Munidasa M."/>
            <person name="Palculict T."/>
            <person name="Patil S."/>
            <person name="Pu L.-L."/>
            <person name="Saada N."/>
            <person name="Tang L."/>
            <person name="Weissenberger G."/>
            <person name="Zhu Y."/>
            <person name="Hemphill L."/>
            <person name="Shang Y."/>
            <person name="Youmans B."/>
            <person name="Ayvaz T."/>
            <person name="Ross M."/>
            <person name="Santibanez J."/>
            <person name="Aqrawi P."/>
            <person name="Gross S."/>
            <person name="Joshi V."/>
            <person name="Fowler G."/>
            <person name="Nazareth L."/>
            <person name="Reid J."/>
            <person name="Worley K."/>
            <person name="Petrosino J."/>
            <person name="Highlander S."/>
            <person name="Gibbs R."/>
            <person name="Gibbs R."/>
        </authorList>
    </citation>
    <scope>NUCLEOTIDE SEQUENCE [LARGE SCALE GENOMIC DNA]</scope>
    <source>
        <strain evidence="2">ATCC 19194</strain>
    </source>
</reference>
<gene>
    <name evidence="1" type="ORF">HMP0015_2290</name>
</gene>
<name>D4XRE8_ACIHA</name>
<comment type="caution">
    <text evidence="1">The sequence shown here is derived from an EMBL/GenBank/DDBJ whole genome shotgun (WGS) entry which is preliminary data.</text>
</comment>
<dbReference type="EMBL" id="ADMT01000184">
    <property type="protein sequence ID" value="EFF82228.1"/>
    <property type="molecule type" value="Genomic_DNA"/>
</dbReference>
<evidence type="ECO:0000313" key="1">
    <source>
        <dbReference type="EMBL" id="EFF82228.1"/>
    </source>
</evidence>
<evidence type="ECO:0000313" key="2">
    <source>
        <dbReference type="Proteomes" id="UP000003085"/>
    </source>
</evidence>